<evidence type="ECO:0000256" key="2">
    <source>
        <dbReference type="SAM" id="MobiDB-lite"/>
    </source>
</evidence>
<gene>
    <name evidence="5" type="ORF">WIS52_11505</name>
</gene>
<accession>A0ABV1KB64</accession>
<reference evidence="5 6" key="1">
    <citation type="submission" date="2024-03" db="EMBL/GenBank/DDBJ databases">
        <title>Draft genome sequence of Pseudonocardia nematodicida JCM 31783.</title>
        <authorList>
            <person name="Butdee W."/>
            <person name="Duangmal K."/>
        </authorList>
    </citation>
    <scope>NUCLEOTIDE SEQUENCE [LARGE SCALE GENOMIC DNA]</scope>
    <source>
        <strain evidence="5 6">JCM 31783</strain>
    </source>
</reference>
<feature type="domain" description="EamA" evidence="4">
    <location>
        <begin position="8"/>
        <end position="142"/>
    </location>
</feature>
<dbReference type="PANTHER" id="PTHR22911">
    <property type="entry name" value="ACYL-MALONYL CONDENSING ENZYME-RELATED"/>
    <property type="match status" value="1"/>
</dbReference>
<comment type="caution">
    <text evidence="5">The sequence shown here is derived from an EMBL/GenBank/DDBJ whole genome shotgun (WGS) entry which is preliminary data.</text>
</comment>
<evidence type="ECO:0000259" key="4">
    <source>
        <dbReference type="Pfam" id="PF00892"/>
    </source>
</evidence>
<feature type="transmembrane region" description="Helical" evidence="3">
    <location>
        <begin position="183"/>
        <end position="205"/>
    </location>
</feature>
<protein>
    <submittedName>
        <fullName evidence="5">DMT family transporter</fullName>
    </submittedName>
</protein>
<keyword evidence="3" id="KW-0472">Membrane</keyword>
<dbReference type="InterPro" id="IPR000620">
    <property type="entry name" value="EamA_dom"/>
</dbReference>
<evidence type="ECO:0000313" key="5">
    <source>
        <dbReference type="EMBL" id="MEQ3551098.1"/>
    </source>
</evidence>
<evidence type="ECO:0000256" key="1">
    <source>
        <dbReference type="ARBA" id="ARBA00007362"/>
    </source>
</evidence>
<feature type="compositionally biased region" description="Low complexity" evidence="2">
    <location>
        <begin position="307"/>
        <end position="326"/>
    </location>
</feature>
<feature type="transmembrane region" description="Helical" evidence="3">
    <location>
        <begin position="254"/>
        <end position="274"/>
    </location>
</feature>
<evidence type="ECO:0000313" key="6">
    <source>
        <dbReference type="Proteomes" id="UP001494902"/>
    </source>
</evidence>
<dbReference type="PANTHER" id="PTHR22911:SF79">
    <property type="entry name" value="MOBA-LIKE NTP TRANSFERASE DOMAIN-CONTAINING PROTEIN"/>
    <property type="match status" value="1"/>
</dbReference>
<dbReference type="Pfam" id="PF00892">
    <property type="entry name" value="EamA"/>
    <property type="match status" value="2"/>
</dbReference>
<feature type="transmembrane region" description="Helical" evidence="3">
    <location>
        <begin position="154"/>
        <end position="171"/>
    </location>
</feature>
<sequence>MTRDTMVRGLVWALVSAAAYGFSGPLGAAFLEAGWSPGLTTLMRIAGAALLLLPVMIVLLLRHPLDRTGTRKVVVFGVAAVAGVQLCFFQALQYLSVGVALLLEFLAPVLLVGWTWLTTRRTPSAITLAGCLVALAGLVLVVDPFGPQRVELVGIAWGLASALCVCVYFLLPGGSGEGQIPPLLMISGGMLVGAVTLGTTSLLGITRVEVGEATGTLAGAELHWMALLAMLVVLATALPYVTGVIAIRLLDTRVASFVGLSEVMFGVIAAWLLVAQAPSVIQFLGGGLILGGIVLIRRAENRAAATPSEVAAEAAGSQASQENSGSPGRTSPDA</sequence>
<keyword evidence="3" id="KW-1133">Transmembrane helix</keyword>
<feature type="transmembrane region" description="Helical" evidence="3">
    <location>
        <begin position="225"/>
        <end position="247"/>
    </location>
</feature>
<feature type="region of interest" description="Disordered" evidence="2">
    <location>
        <begin position="307"/>
        <end position="334"/>
    </location>
</feature>
<feature type="transmembrane region" description="Helical" evidence="3">
    <location>
        <begin position="98"/>
        <end position="117"/>
    </location>
</feature>
<keyword evidence="6" id="KW-1185">Reference proteome</keyword>
<proteinExistence type="inferred from homology"/>
<dbReference type="InterPro" id="IPR037185">
    <property type="entry name" value="EmrE-like"/>
</dbReference>
<dbReference type="SUPFAM" id="SSF103481">
    <property type="entry name" value="Multidrug resistance efflux transporter EmrE"/>
    <property type="match status" value="2"/>
</dbReference>
<feature type="transmembrane region" description="Helical" evidence="3">
    <location>
        <begin position="124"/>
        <end position="142"/>
    </location>
</feature>
<dbReference type="RefSeq" id="WP_349298168.1">
    <property type="nucleotide sequence ID" value="NZ_JBEDNQ010000004.1"/>
</dbReference>
<keyword evidence="3" id="KW-0812">Transmembrane</keyword>
<feature type="transmembrane region" description="Helical" evidence="3">
    <location>
        <begin position="280"/>
        <end position="296"/>
    </location>
</feature>
<feature type="transmembrane region" description="Helical" evidence="3">
    <location>
        <begin position="38"/>
        <end position="61"/>
    </location>
</feature>
<evidence type="ECO:0000256" key="3">
    <source>
        <dbReference type="SAM" id="Phobius"/>
    </source>
</evidence>
<dbReference type="EMBL" id="JBEDNQ010000004">
    <property type="protein sequence ID" value="MEQ3551098.1"/>
    <property type="molecule type" value="Genomic_DNA"/>
</dbReference>
<comment type="similarity">
    <text evidence="1">Belongs to the EamA transporter family.</text>
</comment>
<name>A0ABV1KB64_9PSEU</name>
<dbReference type="Proteomes" id="UP001494902">
    <property type="component" value="Unassembled WGS sequence"/>
</dbReference>
<feature type="transmembrane region" description="Helical" evidence="3">
    <location>
        <begin position="73"/>
        <end position="92"/>
    </location>
</feature>
<feature type="domain" description="EamA" evidence="4">
    <location>
        <begin position="153"/>
        <end position="296"/>
    </location>
</feature>
<organism evidence="5 6">
    <name type="scientific">Pseudonocardia nematodicida</name>
    <dbReference type="NCBI Taxonomy" id="1206997"/>
    <lineage>
        <taxon>Bacteria</taxon>
        <taxon>Bacillati</taxon>
        <taxon>Actinomycetota</taxon>
        <taxon>Actinomycetes</taxon>
        <taxon>Pseudonocardiales</taxon>
        <taxon>Pseudonocardiaceae</taxon>
        <taxon>Pseudonocardia</taxon>
    </lineage>
</organism>